<evidence type="ECO:0000256" key="7">
    <source>
        <dbReference type="ARBA" id="ARBA00023136"/>
    </source>
</evidence>
<feature type="topological domain" description="Lumenal" evidence="8">
    <location>
        <begin position="696"/>
        <end position="698"/>
    </location>
</feature>
<accession>A0A9N9E0A9</accession>
<dbReference type="Proteomes" id="UP000789759">
    <property type="component" value="Unassembled WGS sequence"/>
</dbReference>
<organism evidence="11 12">
    <name type="scientific">Cetraspora pellucida</name>
    <dbReference type="NCBI Taxonomy" id="1433469"/>
    <lineage>
        <taxon>Eukaryota</taxon>
        <taxon>Fungi</taxon>
        <taxon>Fungi incertae sedis</taxon>
        <taxon>Mucoromycota</taxon>
        <taxon>Glomeromycotina</taxon>
        <taxon>Glomeromycetes</taxon>
        <taxon>Diversisporales</taxon>
        <taxon>Gigasporaceae</taxon>
        <taxon>Cetraspora</taxon>
    </lineage>
</organism>
<dbReference type="HAMAP" id="MF_03109">
    <property type="entry name" value="Sey1"/>
    <property type="match status" value="1"/>
</dbReference>
<evidence type="ECO:0000256" key="2">
    <source>
        <dbReference type="ARBA" id="ARBA00022741"/>
    </source>
</evidence>
<dbReference type="AlphaFoldDB" id="A0A9N9E0A9"/>
<evidence type="ECO:0000256" key="9">
    <source>
        <dbReference type="SAM" id="Phobius"/>
    </source>
</evidence>
<feature type="topological domain" description="Cytoplasmic" evidence="8">
    <location>
        <begin position="1"/>
        <end position="674"/>
    </location>
</feature>
<keyword evidence="3 8" id="KW-0378">Hydrolase</keyword>
<dbReference type="OrthoDB" id="1597724at2759"/>
<evidence type="ECO:0000313" key="12">
    <source>
        <dbReference type="Proteomes" id="UP000789759"/>
    </source>
</evidence>
<dbReference type="InterPro" id="IPR046758">
    <property type="entry name" value="Sey1/RHD3-like_3HB"/>
</dbReference>
<keyword evidence="12" id="KW-1185">Reference proteome</keyword>
<name>A0A9N9E0A9_9GLOM</name>
<feature type="domain" description="GB1/RHD3-type G" evidence="10">
    <location>
        <begin position="56"/>
        <end position="275"/>
    </location>
</feature>
<dbReference type="Gene3D" id="3.40.50.300">
    <property type="entry name" value="P-loop containing nucleotide triphosphate hydrolases"/>
    <property type="match status" value="1"/>
</dbReference>
<dbReference type="PANTHER" id="PTHR45923">
    <property type="entry name" value="PROTEIN SEY1"/>
    <property type="match status" value="1"/>
</dbReference>
<dbReference type="PROSITE" id="PS51715">
    <property type="entry name" value="G_GB1_RHD3"/>
    <property type="match status" value="1"/>
</dbReference>
<evidence type="ECO:0000256" key="3">
    <source>
        <dbReference type="ARBA" id="ARBA00022801"/>
    </source>
</evidence>
<evidence type="ECO:0000256" key="1">
    <source>
        <dbReference type="ARBA" id="ARBA00022692"/>
    </source>
</evidence>
<feature type="topological domain" description="Cytoplasmic" evidence="8">
    <location>
        <begin position="720"/>
        <end position="772"/>
    </location>
</feature>
<keyword evidence="2 8" id="KW-0547">Nucleotide-binding</keyword>
<evidence type="ECO:0000256" key="8">
    <source>
        <dbReference type="HAMAP-Rule" id="MF_03109"/>
    </source>
</evidence>
<keyword evidence="6 8" id="KW-0342">GTP-binding</keyword>
<feature type="transmembrane region" description="Helical" evidence="9">
    <location>
        <begin position="675"/>
        <end position="692"/>
    </location>
</feature>
<dbReference type="GO" id="GO:0005789">
    <property type="term" value="C:endoplasmic reticulum membrane"/>
    <property type="evidence" value="ECO:0007669"/>
    <property type="project" value="UniProtKB-SubCell"/>
</dbReference>
<dbReference type="FunFam" id="3.40.50.300:FF:000727">
    <property type="entry name" value="Protein SEY1 homolog"/>
    <property type="match status" value="1"/>
</dbReference>
<keyword evidence="1 8" id="KW-0812">Transmembrane</keyword>
<comment type="similarity">
    <text evidence="8">Belongs to the TRAFAC class dynamin-like GTPase superfamily. GB1/RHD3 GTPase family. RHD3 subfamily.</text>
</comment>
<evidence type="ECO:0000256" key="4">
    <source>
        <dbReference type="ARBA" id="ARBA00022824"/>
    </source>
</evidence>
<sequence>MTATDIGSSNEPNGQAQQINGTNRTFAQLQIIDENQHFTKDLPKCMKDEWELADCGFNYNLVAVFGSQSTGKSTLLNRLFGTNFDVMSETARRQTTKGIWMSRGKGMNVLIMDVEGTDGRERGEDQDFERKSALFSMATSNVIIVNLWEHQVGLYQGANMGLLKTVFEVNLQLFQAARGKEKEKTLLLFVIRDHVGSTPLANLSNTLTADLERIWEGVSKPEGLEHCMINDYFDFMFTTLPHKLLLPKEFEQDVIKLRERFVNPNNKDFVFKPNYNKRVPADGLHVYAEGIWDQIMSNKDLDLPTQQELLAQYRCDEIASVAFENFLGKIKGYRQPIEAGKIIDDLGPQMEEIRNATINQFDKDASRYHSEVYKRKRQEVLQKANSQLHVFFLGQLKNLTKKAINTFNSRVKEQLKGEYDFAIVVDSARDEVEGLFVSGAEAILLSGTDWTFEEELTQLKDSINDLAAKSRTEETKKMIKALEKSFQLQINEFVSLYFKTPNQDMWGKIIKKFQQVLTNVEQQLLKRLKSFNASEEENVEAVSSLRKRSWLQLRKKIDEELADNMFLLKLRERFEEKFRYDDEGLPKVWKPDDDIDAHFRKAKEEAIGLISLFASIQVPDDVELDIPSDEELDFESSLTILTETRQHDLSVRFKRESDAFYLEAKRSVVATTARIPYWVFVMFVILGWNEFISIITSPTYLIITSFFGIIGYIIWLLNLFGPVETFCYMIGSEIIKVGKQQIKTGLHNRAPPALAQKIDSVLGDTDSIKKEQ</sequence>
<keyword evidence="7 8" id="KW-0472">Membrane</keyword>
<dbReference type="Pfam" id="PF05879">
    <property type="entry name" value="RHD3_GTPase"/>
    <property type="match status" value="1"/>
</dbReference>
<evidence type="ECO:0000313" key="11">
    <source>
        <dbReference type="EMBL" id="CAG8654862.1"/>
    </source>
</evidence>
<dbReference type="InterPro" id="IPR027417">
    <property type="entry name" value="P-loop_NTPase"/>
</dbReference>
<dbReference type="InterPro" id="IPR030386">
    <property type="entry name" value="G_GB1_RHD3_dom"/>
</dbReference>
<evidence type="ECO:0000256" key="6">
    <source>
        <dbReference type="ARBA" id="ARBA00023134"/>
    </source>
</evidence>
<dbReference type="GO" id="GO:0003924">
    <property type="term" value="F:GTPase activity"/>
    <property type="evidence" value="ECO:0007669"/>
    <property type="project" value="UniProtKB-UniRule"/>
</dbReference>
<comment type="subcellular location">
    <subcellularLocation>
        <location evidence="8">Endoplasmic reticulum membrane</location>
        <topology evidence="8">Multi-pass membrane protein</topology>
    </subcellularLocation>
    <text evidence="8">Enriched in the cortical ER. Concentrated in punctae along the ER tubules.</text>
</comment>
<dbReference type="GO" id="GO:0016320">
    <property type="term" value="P:endoplasmic reticulum membrane fusion"/>
    <property type="evidence" value="ECO:0007669"/>
    <property type="project" value="TreeGrafter"/>
</dbReference>
<evidence type="ECO:0000259" key="10">
    <source>
        <dbReference type="PROSITE" id="PS51715"/>
    </source>
</evidence>
<reference evidence="11" key="1">
    <citation type="submission" date="2021-06" db="EMBL/GenBank/DDBJ databases">
        <authorList>
            <person name="Kallberg Y."/>
            <person name="Tangrot J."/>
            <person name="Rosling A."/>
        </authorList>
    </citation>
    <scope>NUCLEOTIDE SEQUENCE</scope>
    <source>
        <strain evidence="11">FL966</strain>
    </source>
</reference>
<dbReference type="PANTHER" id="PTHR45923:SF2">
    <property type="entry name" value="PROTEIN SEY1"/>
    <property type="match status" value="1"/>
</dbReference>
<dbReference type="GO" id="GO:0005525">
    <property type="term" value="F:GTP binding"/>
    <property type="evidence" value="ECO:0007669"/>
    <property type="project" value="UniProtKB-UniRule"/>
</dbReference>
<protein>
    <submittedName>
        <fullName evidence="11">6489_t:CDS:1</fullName>
    </submittedName>
</protein>
<dbReference type="CDD" id="cd01851">
    <property type="entry name" value="GBP"/>
    <property type="match status" value="1"/>
</dbReference>
<keyword evidence="4 8" id="KW-0256">Endoplasmic reticulum</keyword>
<dbReference type="SUPFAM" id="SSF52540">
    <property type="entry name" value="P-loop containing nucleoside triphosphate hydrolases"/>
    <property type="match status" value="1"/>
</dbReference>
<proteinExistence type="inferred from homology"/>
<comment type="caution">
    <text evidence="11">The sequence shown here is derived from an EMBL/GenBank/DDBJ whole genome shotgun (WGS) entry which is preliminary data.</text>
</comment>
<keyword evidence="5 8" id="KW-1133">Transmembrane helix</keyword>
<dbReference type="InterPro" id="IPR008803">
    <property type="entry name" value="RHD3/Sey1"/>
</dbReference>
<dbReference type="EMBL" id="CAJVQA010007320">
    <property type="protein sequence ID" value="CAG8654862.1"/>
    <property type="molecule type" value="Genomic_DNA"/>
</dbReference>
<feature type="binding site" evidence="8">
    <location>
        <begin position="66"/>
        <end position="73"/>
    </location>
    <ligand>
        <name>GTP</name>
        <dbReference type="ChEBI" id="CHEBI:37565"/>
    </ligand>
</feature>
<feature type="transmembrane region" description="Helical" evidence="9">
    <location>
        <begin position="699"/>
        <end position="720"/>
    </location>
</feature>
<dbReference type="Pfam" id="PF20428">
    <property type="entry name" value="Sey1_3HB"/>
    <property type="match status" value="1"/>
</dbReference>
<gene>
    <name evidence="8" type="primary">SEY1</name>
    <name evidence="11" type="ORF">CPELLU_LOCUS9517</name>
</gene>
<evidence type="ECO:0000256" key="5">
    <source>
        <dbReference type="ARBA" id="ARBA00022989"/>
    </source>
</evidence>